<comment type="subcellular location">
    <subcellularLocation>
        <location evidence="1">Cell inner membrane</location>
        <topology evidence="1">Single-pass membrane protein</topology>
        <orientation evidence="1">Periplasmic side</orientation>
    </subcellularLocation>
</comment>
<organism evidence="11 12">
    <name type="scientific">Halochromatium glycolicum</name>
    <dbReference type="NCBI Taxonomy" id="85075"/>
    <lineage>
        <taxon>Bacteria</taxon>
        <taxon>Pseudomonadati</taxon>
        <taxon>Pseudomonadota</taxon>
        <taxon>Gammaproteobacteria</taxon>
        <taxon>Chromatiales</taxon>
        <taxon>Chromatiaceae</taxon>
        <taxon>Halochromatium</taxon>
    </lineage>
</organism>
<name>A0AAJ0U3G7_9GAMM</name>
<evidence type="ECO:0000256" key="5">
    <source>
        <dbReference type="ARBA" id="ARBA00022519"/>
    </source>
</evidence>
<evidence type="ECO:0000256" key="4">
    <source>
        <dbReference type="ARBA" id="ARBA00022475"/>
    </source>
</evidence>
<dbReference type="AlphaFoldDB" id="A0AAJ0U3G7"/>
<evidence type="ECO:0000256" key="9">
    <source>
        <dbReference type="ARBA" id="ARBA00023136"/>
    </source>
</evidence>
<comment type="caution">
    <text evidence="11">The sequence shown here is derived from an EMBL/GenBank/DDBJ whole genome shotgun (WGS) entry which is preliminary data.</text>
</comment>
<keyword evidence="8" id="KW-1133">Transmembrane helix</keyword>
<evidence type="ECO:0000256" key="6">
    <source>
        <dbReference type="ARBA" id="ARBA00022692"/>
    </source>
</evidence>
<dbReference type="SUPFAM" id="SSF74653">
    <property type="entry name" value="TolA/TonB C-terminal domain"/>
    <property type="match status" value="1"/>
</dbReference>
<dbReference type="GO" id="GO:0055085">
    <property type="term" value="P:transmembrane transport"/>
    <property type="evidence" value="ECO:0007669"/>
    <property type="project" value="InterPro"/>
</dbReference>
<reference evidence="11" key="2">
    <citation type="journal article" date="2020" name="Microorganisms">
        <title>Osmotic Adaptation and Compatible Solute Biosynthesis of Phototrophic Bacteria as Revealed from Genome Analyses.</title>
        <authorList>
            <person name="Imhoff J.F."/>
            <person name="Rahn T."/>
            <person name="Kunzel S."/>
            <person name="Keller A."/>
            <person name="Neulinger S.C."/>
        </authorList>
    </citation>
    <scope>NUCLEOTIDE SEQUENCE</scope>
    <source>
        <strain evidence="11">DSM 11080</strain>
    </source>
</reference>
<protein>
    <recommendedName>
        <fullName evidence="10">TonB C-terminal domain-containing protein</fullName>
    </recommendedName>
</protein>
<feature type="domain" description="TonB C-terminal" evidence="10">
    <location>
        <begin position="63"/>
        <end position="160"/>
    </location>
</feature>
<sequence>MASTQPGHRADRTISTADIFASRDAEMTDLAARIQEQRQAYANRTRRKAISTATREYIYANYMEAWRRKVERIGNLNYPREARELGLFGSLILHVAVRSDGSLEGVRVVRSSGHEVLDQAAIRIVELAAPFAPFPPSIKREADVLDITRTWQFQRNHQLGWNN</sequence>
<evidence type="ECO:0000256" key="2">
    <source>
        <dbReference type="ARBA" id="ARBA00006555"/>
    </source>
</evidence>
<evidence type="ECO:0000313" key="11">
    <source>
        <dbReference type="EMBL" id="MBK1704579.1"/>
    </source>
</evidence>
<dbReference type="EMBL" id="NRSJ01000011">
    <property type="protein sequence ID" value="MBK1704579.1"/>
    <property type="molecule type" value="Genomic_DNA"/>
</dbReference>
<keyword evidence="7" id="KW-0653">Protein transport</keyword>
<dbReference type="Gene3D" id="3.30.1150.10">
    <property type="match status" value="1"/>
</dbReference>
<dbReference type="PANTHER" id="PTHR33446">
    <property type="entry name" value="PROTEIN TONB-RELATED"/>
    <property type="match status" value="1"/>
</dbReference>
<evidence type="ECO:0000256" key="7">
    <source>
        <dbReference type="ARBA" id="ARBA00022927"/>
    </source>
</evidence>
<dbReference type="PANTHER" id="PTHR33446:SF11">
    <property type="entry name" value="TONB3"/>
    <property type="match status" value="1"/>
</dbReference>
<comment type="similarity">
    <text evidence="2">Belongs to the TonB family.</text>
</comment>
<keyword evidence="4" id="KW-1003">Cell membrane</keyword>
<evidence type="ECO:0000259" key="10">
    <source>
        <dbReference type="PROSITE" id="PS52015"/>
    </source>
</evidence>
<keyword evidence="9" id="KW-0472">Membrane</keyword>
<evidence type="ECO:0000256" key="3">
    <source>
        <dbReference type="ARBA" id="ARBA00022448"/>
    </source>
</evidence>
<evidence type="ECO:0000256" key="8">
    <source>
        <dbReference type="ARBA" id="ARBA00022989"/>
    </source>
</evidence>
<dbReference type="GO" id="GO:0031992">
    <property type="term" value="F:energy transducer activity"/>
    <property type="evidence" value="ECO:0007669"/>
    <property type="project" value="TreeGrafter"/>
</dbReference>
<dbReference type="PROSITE" id="PS52015">
    <property type="entry name" value="TONB_CTD"/>
    <property type="match status" value="1"/>
</dbReference>
<dbReference type="GO" id="GO:0098797">
    <property type="term" value="C:plasma membrane protein complex"/>
    <property type="evidence" value="ECO:0007669"/>
    <property type="project" value="TreeGrafter"/>
</dbReference>
<dbReference type="Pfam" id="PF03544">
    <property type="entry name" value="TonB_C"/>
    <property type="match status" value="1"/>
</dbReference>
<dbReference type="InterPro" id="IPR051045">
    <property type="entry name" value="TonB-dependent_transducer"/>
</dbReference>
<reference evidence="11" key="1">
    <citation type="submission" date="2017-08" db="EMBL/GenBank/DDBJ databases">
        <authorList>
            <person name="Imhoff J.F."/>
            <person name="Rahn T."/>
            <person name="Kuenzel S."/>
            <person name="Neulinger S.C."/>
        </authorList>
    </citation>
    <scope>NUCLEOTIDE SEQUENCE</scope>
    <source>
        <strain evidence="11">DSM 11080</strain>
    </source>
</reference>
<keyword evidence="12" id="KW-1185">Reference proteome</keyword>
<dbReference type="NCBIfam" id="TIGR01352">
    <property type="entry name" value="tonB_Cterm"/>
    <property type="match status" value="1"/>
</dbReference>
<keyword evidence="6" id="KW-0812">Transmembrane</keyword>
<proteinExistence type="inferred from homology"/>
<keyword evidence="3" id="KW-0813">Transport</keyword>
<accession>A0AAJ0U3G7</accession>
<dbReference type="GO" id="GO:0015031">
    <property type="term" value="P:protein transport"/>
    <property type="evidence" value="ECO:0007669"/>
    <property type="project" value="UniProtKB-KW"/>
</dbReference>
<evidence type="ECO:0000256" key="1">
    <source>
        <dbReference type="ARBA" id="ARBA00004383"/>
    </source>
</evidence>
<dbReference type="InterPro" id="IPR037682">
    <property type="entry name" value="TonB_C"/>
</dbReference>
<evidence type="ECO:0000313" key="12">
    <source>
        <dbReference type="Proteomes" id="UP001296776"/>
    </source>
</evidence>
<dbReference type="InterPro" id="IPR006260">
    <property type="entry name" value="TonB/TolA_C"/>
</dbReference>
<keyword evidence="5" id="KW-0997">Cell inner membrane</keyword>
<gene>
    <name evidence="11" type="ORF">CKO40_08510</name>
</gene>
<dbReference type="Proteomes" id="UP001296776">
    <property type="component" value="Unassembled WGS sequence"/>
</dbReference>